<dbReference type="EMBL" id="CAJJDM010000009">
    <property type="protein sequence ID" value="CAD8047868.1"/>
    <property type="molecule type" value="Genomic_DNA"/>
</dbReference>
<dbReference type="InterPro" id="IPR004843">
    <property type="entry name" value="Calcineurin-like_PHP"/>
</dbReference>
<dbReference type="GO" id="GO:0016787">
    <property type="term" value="F:hydrolase activity"/>
    <property type="evidence" value="ECO:0007669"/>
    <property type="project" value="InterPro"/>
</dbReference>
<dbReference type="Pfam" id="PF00149">
    <property type="entry name" value="Metallophos"/>
    <property type="match status" value="1"/>
</dbReference>
<dbReference type="PANTHER" id="PTHR12905:SF0">
    <property type="entry name" value="CALCINEURIN-LIKE PHOSPHOESTERASE DOMAIN-CONTAINING PROTEIN"/>
    <property type="match status" value="1"/>
</dbReference>
<dbReference type="OMA" id="HTPPYGI"/>
<dbReference type="Proteomes" id="UP000688137">
    <property type="component" value="Unassembled WGS sequence"/>
</dbReference>
<evidence type="ECO:0000259" key="1">
    <source>
        <dbReference type="Pfam" id="PF00149"/>
    </source>
</evidence>
<evidence type="ECO:0000313" key="2">
    <source>
        <dbReference type="EMBL" id="CAD8047868.1"/>
    </source>
</evidence>
<dbReference type="AlphaFoldDB" id="A0A8S1K031"/>
<feature type="domain" description="Calcineurin-like phosphoesterase" evidence="1">
    <location>
        <begin position="14"/>
        <end position="197"/>
    </location>
</feature>
<reference evidence="2" key="1">
    <citation type="submission" date="2021-01" db="EMBL/GenBank/DDBJ databases">
        <authorList>
            <consortium name="Genoscope - CEA"/>
            <person name="William W."/>
        </authorList>
    </citation>
    <scope>NUCLEOTIDE SEQUENCE</scope>
</reference>
<organism evidence="2 3">
    <name type="scientific">Paramecium primaurelia</name>
    <dbReference type="NCBI Taxonomy" id="5886"/>
    <lineage>
        <taxon>Eukaryota</taxon>
        <taxon>Sar</taxon>
        <taxon>Alveolata</taxon>
        <taxon>Ciliophora</taxon>
        <taxon>Intramacronucleata</taxon>
        <taxon>Oligohymenophorea</taxon>
        <taxon>Peniculida</taxon>
        <taxon>Parameciidae</taxon>
        <taxon>Paramecium</taxon>
    </lineage>
</organism>
<comment type="caution">
    <text evidence="2">The sequence shown here is derived from an EMBL/GenBank/DDBJ whole genome shotgun (WGS) entry which is preliminary data.</text>
</comment>
<dbReference type="CDD" id="cd07379">
    <property type="entry name" value="MPP_239FB"/>
    <property type="match status" value="1"/>
</dbReference>
<accession>A0A8S1K031</accession>
<dbReference type="InterPro" id="IPR051693">
    <property type="entry name" value="UPF0046_metallophosphoest"/>
</dbReference>
<sequence>MYFKGKQQQEKELKFVCLSDTHTKHPDILEKGDVLIHCGDFTNGGDYRDVKCFNQWLDKQTGFKYKIIIAGNHDLCFDSLRFPQHYQDIKAQREVNYLKNNFIYLENSEVDIEGYKIWGSPHSLEYWNGSFQITPDQAKNIWDRINDNTDIVLTHGPPFGHGDMAQSEVNRNVGDEYLFQRIKQIKPKYHIFGHIHEGYGQSKEDGITFINCAYLKKNYSVGNKPITFTLPKKEQIYK</sequence>
<dbReference type="PANTHER" id="PTHR12905">
    <property type="entry name" value="METALLOPHOSPHOESTERASE"/>
    <property type="match status" value="1"/>
</dbReference>
<gene>
    <name evidence="2" type="ORF">PPRIM_AZ9-3.1.T0120179</name>
</gene>
<proteinExistence type="predicted"/>
<evidence type="ECO:0000313" key="3">
    <source>
        <dbReference type="Proteomes" id="UP000688137"/>
    </source>
</evidence>
<name>A0A8S1K031_PARPR</name>
<protein>
    <recommendedName>
        <fullName evidence="1">Calcineurin-like phosphoesterase domain-containing protein</fullName>
    </recommendedName>
</protein>
<keyword evidence="3" id="KW-1185">Reference proteome</keyword>